<comment type="caution">
    <text evidence="6">The sequence shown here is derived from an EMBL/GenBank/DDBJ whole genome shotgun (WGS) entry which is preliminary data.</text>
</comment>
<evidence type="ECO:0000313" key="7">
    <source>
        <dbReference type="Proteomes" id="UP000298860"/>
    </source>
</evidence>
<reference evidence="7" key="1">
    <citation type="submission" date="2019-04" db="EMBL/GenBank/DDBJ databases">
        <title>Draft genome sequence of Pseudonocardiaceae bacterium SL3-2-4.</title>
        <authorList>
            <person name="Ningsih F."/>
            <person name="Yokota A."/>
            <person name="Sakai Y."/>
            <person name="Nanatani K."/>
            <person name="Yabe S."/>
            <person name="Oetari A."/>
            <person name="Sjamsuridzal W."/>
        </authorList>
    </citation>
    <scope>NUCLEOTIDE SEQUENCE [LARGE SCALE GENOMIC DNA]</scope>
    <source>
        <strain evidence="7">SL3-2-4</strain>
    </source>
</reference>
<dbReference type="PANTHER" id="PTHR33164">
    <property type="entry name" value="TRANSCRIPTIONAL REGULATOR, MARR FAMILY"/>
    <property type="match status" value="1"/>
</dbReference>
<dbReference type="InterPro" id="IPR000835">
    <property type="entry name" value="HTH_MarR-typ"/>
</dbReference>
<dbReference type="InterPro" id="IPR036388">
    <property type="entry name" value="WH-like_DNA-bd_sf"/>
</dbReference>
<dbReference type="AlphaFoldDB" id="A0A4D4J1Q3"/>
<evidence type="ECO:0000313" key="6">
    <source>
        <dbReference type="EMBL" id="GDY28456.1"/>
    </source>
</evidence>
<accession>A0A4D4J1Q3</accession>
<dbReference type="PROSITE" id="PS50995">
    <property type="entry name" value="HTH_MARR_2"/>
    <property type="match status" value="1"/>
</dbReference>
<keyword evidence="1" id="KW-0805">Transcription regulation</keyword>
<keyword evidence="3" id="KW-0804">Transcription</keyword>
<feature type="domain" description="HTH marR-type" evidence="5">
    <location>
        <begin position="27"/>
        <end position="160"/>
    </location>
</feature>
<dbReference type="SUPFAM" id="SSF46785">
    <property type="entry name" value="Winged helix' DNA-binding domain"/>
    <property type="match status" value="1"/>
</dbReference>
<dbReference type="GO" id="GO:0006950">
    <property type="term" value="P:response to stress"/>
    <property type="evidence" value="ECO:0007669"/>
    <property type="project" value="TreeGrafter"/>
</dbReference>
<feature type="region of interest" description="Disordered" evidence="4">
    <location>
        <begin position="169"/>
        <end position="189"/>
    </location>
</feature>
<dbReference type="Gene3D" id="1.10.10.10">
    <property type="entry name" value="Winged helix-like DNA-binding domain superfamily/Winged helix DNA-binding domain"/>
    <property type="match status" value="1"/>
</dbReference>
<sequence>MTGYHTLAETEQAVRDKLGDIPLQWQRMDAISNLHRAAMAVRQHFENSVLRAADLTWTAFVVLWVVWIWGRKETHHVAAEAGITKGTLTGVVKTLESRGLLTRSRHPEDGRLVLLALTEQGETLMHTLFPAFNAEEAFVTDQLSVAECTRLADSLRTIITHLEEQGERRRAELHAGGFPPRRSGRRRRG</sequence>
<dbReference type="PANTHER" id="PTHR33164:SF89">
    <property type="entry name" value="MARR FAMILY REGULATORY PROTEIN"/>
    <property type="match status" value="1"/>
</dbReference>
<dbReference type="SMART" id="SM00347">
    <property type="entry name" value="HTH_MARR"/>
    <property type="match status" value="1"/>
</dbReference>
<evidence type="ECO:0000256" key="1">
    <source>
        <dbReference type="ARBA" id="ARBA00023015"/>
    </source>
</evidence>
<dbReference type="RefSeq" id="WP_192909317.1">
    <property type="nucleotide sequence ID" value="NZ_BJFL01000001.1"/>
</dbReference>
<proteinExistence type="predicted"/>
<evidence type="ECO:0000256" key="4">
    <source>
        <dbReference type="SAM" id="MobiDB-lite"/>
    </source>
</evidence>
<keyword evidence="2" id="KW-0238">DNA-binding</keyword>
<dbReference type="GO" id="GO:0003677">
    <property type="term" value="F:DNA binding"/>
    <property type="evidence" value="ECO:0007669"/>
    <property type="project" value="UniProtKB-KW"/>
</dbReference>
<gene>
    <name evidence="6" type="ORF">GTS_00890</name>
</gene>
<evidence type="ECO:0000259" key="5">
    <source>
        <dbReference type="PROSITE" id="PS50995"/>
    </source>
</evidence>
<dbReference type="InterPro" id="IPR039422">
    <property type="entry name" value="MarR/SlyA-like"/>
</dbReference>
<evidence type="ECO:0000256" key="3">
    <source>
        <dbReference type="ARBA" id="ARBA00023163"/>
    </source>
</evidence>
<dbReference type="InterPro" id="IPR036390">
    <property type="entry name" value="WH_DNA-bd_sf"/>
</dbReference>
<organism evidence="6 7">
    <name type="scientific">Gandjariella thermophila</name>
    <dbReference type="NCBI Taxonomy" id="1931992"/>
    <lineage>
        <taxon>Bacteria</taxon>
        <taxon>Bacillati</taxon>
        <taxon>Actinomycetota</taxon>
        <taxon>Actinomycetes</taxon>
        <taxon>Pseudonocardiales</taxon>
        <taxon>Pseudonocardiaceae</taxon>
        <taxon>Gandjariella</taxon>
    </lineage>
</organism>
<keyword evidence="7" id="KW-1185">Reference proteome</keyword>
<name>A0A4D4J1Q3_9PSEU</name>
<dbReference type="EMBL" id="BJFL01000001">
    <property type="protein sequence ID" value="GDY28456.1"/>
    <property type="molecule type" value="Genomic_DNA"/>
</dbReference>
<dbReference type="InterPro" id="IPR023187">
    <property type="entry name" value="Tscrpt_reg_MarR-type_CS"/>
</dbReference>
<dbReference type="Pfam" id="PF01047">
    <property type="entry name" value="MarR"/>
    <property type="match status" value="1"/>
</dbReference>
<dbReference type="GO" id="GO:0003700">
    <property type="term" value="F:DNA-binding transcription factor activity"/>
    <property type="evidence" value="ECO:0007669"/>
    <property type="project" value="InterPro"/>
</dbReference>
<protein>
    <recommendedName>
        <fullName evidence="5">HTH marR-type domain-containing protein</fullName>
    </recommendedName>
</protein>
<evidence type="ECO:0000256" key="2">
    <source>
        <dbReference type="ARBA" id="ARBA00023125"/>
    </source>
</evidence>
<dbReference type="PROSITE" id="PS01117">
    <property type="entry name" value="HTH_MARR_1"/>
    <property type="match status" value="1"/>
</dbReference>
<dbReference type="Proteomes" id="UP000298860">
    <property type="component" value="Unassembled WGS sequence"/>
</dbReference>